<feature type="domain" description="PA" evidence="2">
    <location>
        <begin position="57"/>
        <end position="126"/>
    </location>
</feature>
<dbReference type="SUPFAM" id="SSF52025">
    <property type="entry name" value="PA domain"/>
    <property type="match status" value="1"/>
</dbReference>
<name>A0AAN9B2A5_9CAEN</name>
<organism evidence="3 4">
    <name type="scientific">Littorina saxatilis</name>
    <dbReference type="NCBI Taxonomy" id="31220"/>
    <lineage>
        <taxon>Eukaryota</taxon>
        <taxon>Metazoa</taxon>
        <taxon>Spiralia</taxon>
        <taxon>Lophotrochozoa</taxon>
        <taxon>Mollusca</taxon>
        <taxon>Gastropoda</taxon>
        <taxon>Caenogastropoda</taxon>
        <taxon>Littorinimorpha</taxon>
        <taxon>Littorinoidea</taxon>
        <taxon>Littorinidae</taxon>
        <taxon>Littorina</taxon>
    </lineage>
</organism>
<sequence length="194" mass="21402">MELALLTALLLVLCVRGASCARTCQIEAELMDPVSMVKHNSSYYFGIYGKSSLRTAVSGHLVHVRSEENENHGCSDYTHDLPDHDWVALVERGQCYFTEKIRVATKQYNASAIIVYDNAPTMTLVSMNTFVEDEVYLFVKQSFGRRLALLADSGMHAHVTITAVDSNDALPAVTAASASLLCWTLLLCVALLWP</sequence>
<dbReference type="InterPro" id="IPR046450">
    <property type="entry name" value="PA_dom_sf"/>
</dbReference>
<comment type="caution">
    <text evidence="3">The sequence shown here is derived from an EMBL/GenBank/DDBJ whole genome shotgun (WGS) entry which is preliminary data.</text>
</comment>
<evidence type="ECO:0000313" key="4">
    <source>
        <dbReference type="Proteomes" id="UP001374579"/>
    </source>
</evidence>
<evidence type="ECO:0000313" key="3">
    <source>
        <dbReference type="EMBL" id="KAK7097394.1"/>
    </source>
</evidence>
<evidence type="ECO:0000259" key="2">
    <source>
        <dbReference type="Pfam" id="PF02225"/>
    </source>
</evidence>
<dbReference type="Pfam" id="PF02225">
    <property type="entry name" value="PA"/>
    <property type="match status" value="1"/>
</dbReference>
<dbReference type="Gene3D" id="3.50.30.30">
    <property type="match status" value="1"/>
</dbReference>
<protein>
    <recommendedName>
        <fullName evidence="2">PA domain-containing protein</fullName>
    </recommendedName>
</protein>
<gene>
    <name evidence="3" type="ORF">V1264_004380</name>
</gene>
<dbReference type="AlphaFoldDB" id="A0AAN9B2A5"/>
<keyword evidence="1" id="KW-0732">Signal</keyword>
<reference evidence="3 4" key="1">
    <citation type="submission" date="2024-02" db="EMBL/GenBank/DDBJ databases">
        <title>Chromosome-scale genome assembly of the rough periwinkle Littorina saxatilis.</title>
        <authorList>
            <person name="De Jode A."/>
            <person name="Faria R."/>
            <person name="Formenti G."/>
            <person name="Sims Y."/>
            <person name="Smith T.P."/>
            <person name="Tracey A."/>
            <person name="Wood J.M.D."/>
            <person name="Zagrodzka Z.B."/>
            <person name="Johannesson K."/>
            <person name="Butlin R.K."/>
            <person name="Leder E.H."/>
        </authorList>
    </citation>
    <scope>NUCLEOTIDE SEQUENCE [LARGE SCALE GENOMIC DNA]</scope>
    <source>
        <strain evidence="3">Snail1</strain>
        <tissue evidence="3">Muscle</tissue>
    </source>
</reference>
<evidence type="ECO:0000256" key="1">
    <source>
        <dbReference type="SAM" id="SignalP"/>
    </source>
</evidence>
<proteinExistence type="predicted"/>
<accession>A0AAN9B2A5</accession>
<dbReference type="Proteomes" id="UP001374579">
    <property type="component" value="Unassembled WGS sequence"/>
</dbReference>
<dbReference type="EMBL" id="JBAMIC010000013">
    <property type="protein sequence ID" value="KAK7097394.1"/>
    <property type="molecule type" value="Genomic_DNA"/>
</dbReference>
<dbReference type="InterPro" id="IPR003137">
    <property type="entry name" value="PA_domain"/>
</dbReference>
<keyword evidence="4" id="KW-1185">Reference proteome</keyword>
<feature type="signal peptide" evidence="1">
    <location>
        <begin position="1"/>
        <end position="20"/>
    </location>
</feature>
<feature type="chain" id="PRO_5042945951" description="PA domain-containing protein" evidence="1">
    <location>
        <begin position="21"/>
        <end position="194"/>
    </location>
</feature>